<dbReference type="SMART" id="SM00220">
    <property type="entry name" value="S_TKc"/>
    <property type="match status" value="1"/>
</dbReference>
<dbReference type="GO" id="GO:0004672">
    <property type="term" value="F:protein kinase activity"/>
    <property type="evidence" value="ECO:0007669"/>
    <property type="project" value="InterPro"/>
</dbReference>
<proteinExistence type="inferred from homology"/>
<evidence type="ECO:0000256" key="6">
    <source>
        <dbReference type="ARBA" id="ARBA00022729"/>
    </source>
</evidence>
<dbReference type="InterPro" id="IPR008271">
    <property type="entry name" value="Ser/Thr_kinase_AS"/>
</dbReference>
<keyword evidence="5" id="KW-0812">Transmembrane</keyword>
<keyword evidence="16" id="KW-1185">Reference proteome</keyword>
<keyword evidence="8" id="KW-0067">ATP-binding</keyword>
<evidence type="ECO:0000256" key="2">
    <source>
        <dbReference type="ARBA" id="ARBA00008536"/>
    </source>
</evidence>
<dbReference type="GO" id="GO:0005886">
    <property type="term" value="C:plasma membrane"/>
    <property type="evidence" value="ECO:0007669"/>
    <property type="project" value="UniProtKB-SubCell"/>
</dbReference>
<dbReference type="GO" id="GO:0002229">
    <property type="term" value="P:defense response to oomycetes"/>
    <property type="evidence" value="ECO:0007669"/>
    <property type="project" value="UniProtKB-ARBA"/>
</dbReference>
<accession>A0AA87Z9A2</accession>
<organism evidence="15 16">
    <name type="scientific">Ficus carica</name>
    <name type="common">Common fig</name>
    <dbReference type="NCBI Taxonomy" id="3494"/>
    <lineage>
        <taxon>Eukaryota</taxon>
        <taxon>Viridiplantae</taxon>
        <taxon>Streptophyta</taxon>
        <taxon>Embryophyta</taxon>
        <taxon>Tracheophyta</taxon>
        <taxon>Spermatophyta</taxon>
        <taxon>Magnoliopsida</taxon>
        <taxon>eudicotyledons</taxon>
        <taxon>Gunneridae</taxon>
        <taxon>Pentapetalae</taxon>
        <taxon>rosids</taxon>
        <taxon>fabids</taxon>
        <taxon>Rosales</taxon>
        <taxon>Moraceae</taxon>
        <taxon>Ficeae</taxon>
        <taxon>Ficus</taxon>
    </lineage>
</organism>
<evidence type="ECO:0000256" key="11">
    <source>
        <dbReference type="ARBA" id="ARBA00023170"/>
    </source>
</evidence>
<feature type="domain" description="Protein kinase" evidence="14">
    <location>
        <begin position="185"/>
        <end position="513"/>
    </location>
</feature>
<sequence>MGFSQGTCSDFEEANEVKIKAIFKKMVFLACFVPPRERRRNSSSLNNQADNEEDNNNNNKNKNKNFEHNKAWLLAESGGCGGASSSSSSSSSAAAELSNVNGDPQSVHSSFRFSFCSQVELESMNMTSSTAATVLMVNLDNGHCESRAKELKWRRFQSLERSISPLATTLVRFSYGEIASATRNFSKGRVLGRGALSYVFRGRVGILRTSVAIKRLDKEDKESSKAFCRELMIASSLHHPNVVPLVGFCIDPEEGLFLVYKYVSGGSLERHLHEKKRRIKGSTTLAWSVRYKVAIGIARAVAYLHNGTERCVVHRDIKPSNILLSSKKTPKLCDFGLATWTAAPSTPFLCKTVKGTFGYLAPEYFQHGKVSDKTDVYALGVVLLELITGRKPIEARRPQGEENLVLWDMKADGRMAHVRIEIEQLHLNSHNLTIMSLLQSVCIDYKDAKPLLHKGKGAIEELLDPRLKCTSRNSSQIARMIEAAAACVTSEEARRPAIDNIIAILKGEEQPVFSMRKKSSFLGNGCVIDCYTQSPQSNNEMKSHLALAMLGVSEFEDDDHLYCR</sequence>
<dbReference type="PANTHER" id="PTHR47987:SF37">
    <property type="entry name" value="PROTEIN KINASE DOMAIN-CONTAINING PROTEIN"/>
    <property type="match status" value="1"/>
</dbReference>
<comment type="subcellular location">
    <subcellularLocation>
        <location evidence="1">Cell membrane</location>
        <topology evidence="1">Single-pass type I membrane protein</topology>
    </subcellularLocation>
</comment>
<evidence type="ECO:0000313" key="16">
    <source>
        <dbReference type="Proteomes" id="UP001187192"/>
    </source>
</evidence>
<protein>
    <recommendedName>
        <fullName evidence="14">Protein kinase domain-containing protein</fullName>
    </recommendedName>
</protein>
<evidence type="ECO:0000256" key="3">
    <source>
        <dbReference type="ARBA" id="ARBA00010217"/>
    </source>
</evidence>
<evidence type="ECO:0000256" key="4">
    <source>
        <dbReference type="ARBA" id="ARBA00022475"/>
    </source>
</evidence>
<comment type="caution">
    <text evidence="15">The sequence shown here is derived from an EMBL/GenBank/DDBJ whole genome shotgun (WGS) entry which is preliminary data.</text>
</comment>
<evidence type="ECO:0000256" key="13">
    <source>
        <dbReference type="SAM" id="MobiDB-lite"/>
    </source>
</evidence>
<evidence type="ECO:0000256" key="10">
    <source>
        <dbReference type="ARBA" id="ARBA00023136"/>
    </source>
</evidence>
<dbReference type="InterPro" id="IPR011009">
    <property type="entry name" value="Kinase-like_dom_sf"/>
</dbReference>
<keyword evidence="4" id="KW-1003">Cell membrane</keyword>
<gene>
    <name evidence="15" type="ORF">TIFTF001_002100</name>
</gene>
<evidence type="ECO:0000256" key="9">
    <source>
        <dbReference type="ARBA" id="ARBA00022989"/>
    </source>
</evidence>
<evidence type="ECO:0000256" key="1">
    <source>
        <dbReference type="ARBA" id="ARBA00004251"/>
    </source>
</evidence>
<dbReference type="Gene3D" id="3.30.200.20">
    <property type="entry name" value="Phosphorylase Kinase, domain 1"/>
    <property type="match status" value="1"/>
</dbReference>
<dbReference type="InterPro" id="IPR000719">
    <property type="entry name" value="Prot_kinase_dom"/>
</dbReference>
<comment type="similarity">
    <text evidence="2">In the N-terminal section; belongs to the leguminous lectin family.</text>
</comment>
<name>A0AA87Z9A2_FICCA</name>
<evidence type="ECO:0000256" key="12">
    <source>
        <dbReference type="ARBA" id="ARBA00023180"/>
    </source>
</evidence>
<keyword evidence="7" id="KW-0547">Nucleotide-binding</keyword>
<dbReference type="Gene3D" id="1.10.510.10">
    <property type="entry name" value="Transferase(Phosphotransferase) domain 1"/>
    <property type="match status" value="1"/>
</dbReference>
<dbReference type="PROSITE" id="PS00108">
    <property type="entry name" value="PROTEIN_KINASE_ST"/>
    <property type="match status" value="1"/>
</dbReference>
<reference evidence="15" key="1">
    <citation type="submission" date="2023-07" db="EMBL/GenBank/DDBJ databases">
        <title>draft genome sequence of fig (Ficus carica).</title>
        <authorList>
            <person name="Takahashi T."/>
            <person name="Nishimura K."/>
        </authorList>
    </citation>
    <scope>NUCLEOTIDE SEQUENCE</scope>
</reference>
<dbReference type="AlphaFoldDB" id="A0AA87Z9A2"/>
<dbReference type="SUPFAM" id="SSF56112">
    <property type="entry name" value="Protein kinase-like (PK-like)"/>
    <property type="match status" value="1"/>
</dbReference>
<dbReference type="PANTHER" id="PTHR47987">
    <property type="entry name" value="OS08G0249100 PROTEIN"/>
    <property type="match status" value="1"/>
</dbReference>
<evidence type="ECO:0000259" key="14">
    <source>
        <dbReference type="PROSITE" id="PS50011"/>
    </source>
</evidence>
<dbReference type="FunFam" id="3.30.200.20:FF:000482">
    <property type="entry name" value="probable serine/threonine-protein kinase PBL7"/>
    <property type="match status" value="1"/>
</dbReference>
<keyword evidence="12" id="KW-0325">Glycoprotein</keyword>
<dbReference type="Proteomes" id="UP001187192">
    <property type="component" value="Unassembled WGS sequence"/>
</dbReference>
<dbReference type="InterPro" id="IPR046958">
    <property type="entry name" value="RBK1/2/STUNTED"/>
</dbReference>
<evidence type="ECO:0000313" key="15">
    <source>
        <dbReference type="EMBL" id="GMN28609.1"/>
    </source>
</evidence>
<comment type="similarity">
    <text evidence="3">In the C-terminal section; belongs to the protein kinase superfamily. Ser/Thr protein kinase family.</text>
</comment>
<dbReference type="GO" id="GO:0005524">
    <property type="term" value="F:ATP binding"/>
    <property type="evidence" value="ECO:0007669"/>
    <property type="project" value="UniProtKB-KW"/>
</dbReference>
<evidence type="ECO:0000256" key="7">
    <source>
        <dbReference type="ARBA" id="ARBA00022741"/>
    </source>
</evidence>
<keyword evidence="11" id="KW-0675">Receptor</keyword>
<dbReference type="Pfam" id="PF00069">
    <property type="entry name" value="Pkinase"/>
    <property type="match status" value="1"/>
</dbReference>
<keyword evidence="6" id="KW-0732">Signal</keyword>
<keyword evidence="9" id="KW-1133">Transmembrane helix</keyword>
<dbReference type="PROSITE" id="PS50011">
    <property type="entry name" value="PROTEIN_KINASE_DOM"/>
    <property type="match status" value="1"/>
</dbReference>
<dbReference type="FunFam" id="1.10.510.10:FF:000240">
    <property type="entry name" value="Lectin-domain containing receptor kinase A4.3"/>
    <property type="match status" value="1"/>
</dbReference>
<evidence type="ECO:0000256" key="8">
    <source>
        <dbReference type="ARBA" id="ARBA00022840"/>
    </source>
</evidence>
<feature type="region of interest" description="Disordered" evidence="13">
    <location>
        <begin position="39"/>
        <end position="64"/>
    </location>
</feature>
<evidence type="ECO:0000256" key="5">
    <source>
        <dbReference type="ARBA" id="ARBA00022692"/>
    </source>
</evidence>
<keyword evidence="10" id="KW-0472">Membrane</keyword>
<dbReference type="EMBL" id="BTGU01000002">
    <property type="protein sequence ID" value="GMN28609.1"/>
    <property type="molecule type" value="Genomic_DNA"/>
</dbReference>